<accession>A0A5N6SXB5</accession>
<proteinExistence type="predicted"/>
<reference evidence="2 3" key="1">
    <citation type="submission" date="2019-04" db="EMBL/GenBank/DDBJ databases">
        <title>Friends and foes A comparative genomics study of 23 Aspergillus species from section Flavi.</title>
        <authorList>
            <consortium name="DOE Joint Genome Institute"/>
            <person name="Kjaerbolling I."/>
            <person name="Vesth T."/>
            <person name="Frisvad J.C."/>
            <person name="Nybo J.L."/>
            <person name="Theobald S."/>
            <person name="Kildgaard S."/>
            <person name="Isbrandt T."/>
            <person name="Kuo A."/>
            <person name="Sato A."/>
            <person name="Lyhne E.K."/>
            <person name="Kogle M.E."/>
            <person name="Wiebenga A."/>
            <person name="Kun R.S."/>
            <person name="Lubbers R.J."/>
            <person name="Makela M.R."/>
            <person name="Barry K."/>
            <person name="Chovatia M."/>
            <person name="Clum A."/>
            <person name="Daum C."/>
            <person name="Haridas S."/>
            <person name="He G."/>
            <person name="LaButti K."/>
            <person name="Lipzen A."/>
            <person name="Mondo S."/>
            <person name="Riley R."/>
            <person name="Salamov A."/>
            <person name="Simmons B.A."/>
            <person name="Magnuson J.K."/>
            <person name="Henrissat B."/>
            <person name="Mortensen U.H."/>
            <person name="Larsen T.O."/>
            <person name="Devries R.P."/>
            <person name="Grigoriev I.V."/>
            <person name="Machida M."/>
            <person name="Baker S.E."/>
            <person name="Andersen M.R."/>
        </authorList>
    </citation>
    <scope>NUCLEOTIDE SEQUENCE [LARGE SCALE GENOMIC DNA]</scope>
    <source>
        <strain evidence="2 3">CBS 117625</strain>
    </source>
</reference>
<keyword evidence="3" id="KW-1185">Reference proteome</keyword>
<dbReference type="AlphaFoldDB" id="A0A5N6SXB5"/>
<feature type="transmembrane region" description="Helical" evidence="1">
    <location>
        <begin position="20"/>
        <end position="42"/>
    </location>
</feature>
<organism evidence="2 3">
    <name type="scientific">Aspergillus pseudotamarii</name>
    <dbReference type="NCBI Taxonomy" id="132259"/>
    <lineage>
        <taxon>Eukaryota</taxon>
        <taxon>Fungi</taxon>
        <taxon>Dikarya</taxon>
        <taxon>Ascomycota</taxon>
        <taxon>Pezizomycotina</taxon>
        <taxon>Eurotiomycetes</taxon>
        <taxon>Eurotiomycetidae</taxon>
        <taxon>Eurotiales</taxon>
        <taxon>Aspergillaceae</taxon>
        <taxon>Aspergillus</taxon>
        <taxon>Aspergillus subgen. Circumdati</taxon>
    </lineage>
</organism>
<gene>
    <name evidence="2" type="ORF">BDV38DRAFT_242439</name>
</gene>
<keyword evidence="1" id="KW-0812">Transmembrane</keyword>
<evidence type="ECO:0000313" key="2">
    <source>
        <dbReference type="EMBL" id="KAE8139328.1"/>
    </source>
</evidence>
<dbReference type="RefSeq" id="XP_031915391.1">
    <property type="nucleotide sequence ID" value="XM_032054100.1"/>
</dbReference>
<evidence type="ECO:0000313" key="3">
    <source>
        <dbReference type="Proteomes" id="UP000325672"/>
    </source>
</evidence>
<dbReference type="Proteomes" id="UP000325672">
    <property type="component" value="Unassembled WGS sequence"/>
</dbReference>
<keyword evidence="1" id="KW-1133">Transmembrane helix</keyword>
<protein>
    <submittedName>
        <fullName evidence="2">Uncharacterized protein</fullName>
    </submittedName>
</protein>
<evidence type="ECO:0000256" key="1">
    <source>
        <dbReference type="SAM" id="Phobius"/>
    </source>
</evidence>
<sequence length="52" mass="6823">MNMCRLTRITLALSEWWSLYSGFSSLFYLILLFIYLFVYDYYYHYYYYYYYY</sequence>
<name>A0A5N6SXB5_ASPPS</name>
<dbReference type="GeneID" id="43638310"/>
<keyword evidence="1" id="KW-0472">Membrane</keyword>
<dbReference type="EMBL" id="ML743566">
    <property type="protein sequence ID" value="KAE8139328.1"/>
    <property type="molecule type" value="Genomic_DNA"/>
</dbReference>